<dbReference type="GeneID" id="4979079"/>
<feature type="transmembrane region" description="Helical" evidence="1">
    <location>
        <begin position="67"/>
        <end position="92"/>
    </location>
</feature>
<dbReference type="AlphaFoldDB" id="A0AAJ8BVY6"/>
<proteinExistence type="predicted"/>
<dbReference type="InterPro" id="IPR019182">
    <property type="entry name" value="Cytochrome_b-c1_su10_fun"/>
</dbReference>
<dbReference type="PANTHER" id="PTHR28254">
    <property type="entry name" value="CYTOCHROME B-C1 COMPLEX SUBUNIT 10"/>
    <property type="match status" value="1"/>
</dbReference>
<protein>
    <submittedName>
        <fullName evidence="2">Uncharacterized protein</fullName>
    </submittedName>
</protein>
<keyword evidence="1" id="KW-0472">Membrane</keyword>
<reference evidence="2" key="1">
    <citation type="submission" date="2025-02" db="EMBL/GenBank/DDBJ databases">
        <authorList>
            <consortium name="NCBI Genome Project"/>
        </authorList>
    </citation>
    <scope>NUCLEOTIDE SEQUENCE</scope>
</reference>
<evidence type="ECO:0000256" key="1">
    <source>
        <dbReference type="SAM" id="Phobius"/>
    </source>
</evidence>
<dbReference type="Pfam" id="PF09796">
    <property type="entry name" value="QCR10"/>
    <property type="match status" value="1"/>
</dbReference>
<sequence length="124" mass="13645">MVLRTASGTTTYYCCHTLPLTRIQDPASTTPPFTSTASPPAWLLSSKFPPFGPKATPRLWLPDSSTYSLGTFSATIAGTFGVAAGTFALFFFGEIPRVRRDILQKVPFLDEYFDRTIAPEDNPF</sequence>
<keyword evidence="1" id="KW-1133">Transmembrane helix</keyword>
<name>A0AAJ8BVY6_ASPNG</name>
<reference evidence="2" key="2">
    <citation type="submission" date="2025-08" db="UniProtKB">
        <authorList>
            <consortium name="RefSeq"/>
        </authorList>
    </citation>
    <scope>IDENTIFICATION</scope>
</reference>
<organism evidence="2">
    <name type="scientific">Aspergillus niger</name>
    <dbReference type="NCBI Taxonomy" id="5061"/>
    <lineage>
        <taxon>Eukaryota</taxon>
        <taxon>Fungi</taxon>
        <taxon>Dikarya</taxon>
        <taxon>Ascomycota</taxon>
        <taxon>Pezizomycotina</taxon>
        <taxon>Eurotiomycetes</taxon>
        <taxon>Eurotiomycetidae</taxon>
        <taxon>Eurotiales</taxon>
        <taxon>Aspergillaceae</taxon>
        <taxon>Aspergillus</taxon>
        <taxon>Aspergillus subgen. Circumdati</taxon>
    </lineage>
</organism>
<gene>
    <name evidence="2" type="ORF">An02g05900</name>
</gene>
<dbReference type="PANTHER" id="PTHR28254:SF1">
    <property type="entry name" value="CYTOCHROME B-C1 COMPLEX SUBUNIT 10, MITOCHONDRIAL"/>
    <property type="match status" value="1"/>
</dbReference>
<accession>A0AAJ8BVY6</accession>
<evidence type="ECO:0000313" key="2">
    <source>
        <dbReference type="RefSeq" id="XP_059603391.1"/>
    </source>
</evidence>
<dbReference type="KEGG" id="ang:An02g05900"/>
<dbReference type="RefSeq" id="XP_059603391.1">
    <property type="nucleotide sequence ID" value="XM_059746330.1"/>
</dbReference>
<keyword evidence="1" id="KW-0812">Transmembrane</keyword>